<dbReference type="InterPro" id="IPR007267">
    <property type="entry name" value="GtrA_DPMS_TM"/>
</dbReference>
<evidence type="ECO:0000256" key="5">
    <source>
        <dbReference type="ARBA" id="ARBA00023136"/>
    </source>
</evidence>
<evidence type="ECO:0000313" key="8">
    <source>
        <dbReference type="EMBL" id="MBA4543205.1"/>
    </source>
</evidence>
<proteinExistence type="inferred from homology"/>
<gene>
    <name evidence="8" type="ORF">H1164_09870</name>
</gene>
<dbReference type="GO" id="GO:0000271">
    <property type="term" value="P:polysaccharide biosynthetic process"/>
    <property type="evidence" value="ECO:0007669"/>
    <property type="project" value="InterPro"/>
</dbReference>
<feature type="transmembrane region" description="Helical" evidence="6">
    <location>
        <begin position="59"/>
        <end position="77"/>
    </location>
</feature>
<comment type="subcellular location">
    <subcellularLocation>
        <location evidence="1">Membrane</location>
        <topology evidence="1">Multi-pass membrane protein</topology>
    </subcellularLocation>
</comment>
<keyword evidence="5 6" id="KW-0472">Membrane</keyword>
<feature type="transmembrane region" description="Helical" evidence="6">
    <location>
        <begin position="20"/>
        <end position="39"/>
    </location>
</feature>
<evidence type="ECO:0000256" key="1">
    <source>
        <dbReference type="ARBA" id="ARBA00004141"/>
    </source>
</evidence>
<evidence type="ECO:0000256" key="6">
    <source>
        <dbReference type="SAM" id="Phobius"/>
    </source>
</evidence>
<evidence type="ECO:0000313" key="9">
    <source>
        <dbReference type="Proteomes" id="UP000530514"/>
    </source>
</evidence>
<dbReference type="Pfam" id="PF04138">
    <property type="entry name" value="GtrA_DPMS_TM"/>
    <property type="match status" value="1"/>
</dbReference>
<feature type="domain" description="GtrA/DPMS transmembrane" evidence="7">
    <location>
        <begin position="2"/>
        <end position="109"/>
    </location>
</feature>
<dbReference type="PANTHER" id="PTHR38459:SF1">
    <property type="entry name" value="PROPHAGE BACTOPRENOL-LINKED GLUCOSE TRANSLOCASE HOMOLOG"/>
    <property type="match status" value="1"/>
</dbReference>
<dbReference type="InterPro" id="IPR051401">
    <property type="entry name" value="GtrA_CellWall_Glycosyl"/>
</dbReference>
<dbReference type="GO" id="GO:0005886">
    <property type="term" value="C:plasma membrane"/>
    <property type="evidence" value="ECO:0007669"/>
    <property type="project" value="TreeGrafter"/>
</dbReference>
<feature type="transmembrane region" description="Helical" evidence="6">
    <location>
        <begin position="83"/>
        <end position="103"/>
    </location>
</feature>
<dbReference type="OrthoDB" id="9812049at2"/>
<keyword evidence="3 6" id="KW-0812">Transmembrane</keyword>
<protein>
    <submittedName>
        <fullName evidence="8">GtrA family protein</fullName>
    </submittedName>
</protein>
<reference evidence="8 9" key="1">
    <citation type="submission" date="2020-07" db="EMBL/GenBank/DDBJ databases">
        <authorList>
            <person name="Feng H."/>
        </authorList>
    </citation>
    <scope>NUCLEOTIDE SEQUENCE [LARGE SCALE GENOMIC DNA]</scope>
    <source>
        <strain evidence="9">s-11</strain>
    </source>
</reference>
<keyword evidence="4 6" id="KW-1133">Transmembrane helix</keyword>
<evidence type="ECO:0000259" key="7">
    <source>
        <dbReference type="Pfam" id="PF04138"/>
    </source>
</evidence>
<organism evidence="8 9">
    <name type="scientific">Thermoactinomyces daqus</name>
    <dbReference type="NCBI Taxonomy" id="1329516"/>
    <lineage>
        <taxon>Bacteria</taxon>
        <taxon>Bacillati</taxon>
        <taxon>Bacillota</taxon>
        <taxon>Bacilli</taxon>
        <taxon>Bacillales</taxon>
        <taxon>Thermoactinomycetaceae</taxon>
        <taxon>Thermoactinomyces</taxon>
    </lineage>
</organism>
<accession>A0A7W1XAN1</accession>
<keyword evidence="9" id="KW-1185">Reference proteome</keyword>
<dbReference type="Proteomes" id="UP000530514">
    <property type="component" value="Unassembled WGS sequence"/>
</dbReference>
<name>A0A7W1XAN1_9BACL</name>
<evidence type="ECO:0000256" key="3">
    <source>
        <dbReference type="ARBA" id="ARBA00022692"/>
    </source>
</evidence>
<dbReference type="EMBL" id="JACEIP010000013">
    <property type="protein sequence ID" value="MBA4543205.1"/>
    <property type="molecule type" value="Genomic_DNA"/>
</dbReference>
<evidence type="ECO:0000256" key="4">
    <source>
        <dbReference type="ARBA" id="ARBA00022989"/>
    </source>
</evidence>
<dbReference type="PANTHER" id="PTHR38459">
    <property type="entry name" value="PROPHAGE BACTOPRENOL-LINKED GLUCOSE TRANSLOCASE HOMOLOG"/>
    <property type="match status" value="1"/>
</dbReference>
<comment type="caution">
    <text evidence="8">The sequence shown here is derived from an EMBL/GenBank/DDBJ whole genome shotgun (WGS) entry which is preliminary data.</text>
</comment>
<comment type="similarity">
    <text evidence="2">Belongs to the GtrA family.</text>
</comment>
<sequence>MANTAVDFGVFCLLTLGGMPFLPAQAFSYTAGIANSFILNRKWTFRIRRKTNTPELMKFLLVNGFSLLVSSGLLYLLRDVNHLSLWIAKLAATGGGMAVNFIGSRLWVFSGTKTKGSEVS</sequence>
<evidence type="ECO:0000256" key="2">
    <source>
        <dbReference type="ARBA" id="ARBA00009399"/>
    </source>
</evidence>
<dbReference type="AlphaFoldDB" id="A0A7W1XAN1"/>